<organism evidence="4">
    <name type="scientific">Enterobius vermicularis</name>
    <name type="common">Human pinworm</name>
    <dbReference type="NCBI Taxonomy" id="51028"/>
    <lineage>
        <taxon>Eukaryota</taxon>
        <taxon>Metazoa</taxon>
        <taxon>Ecdysozoa</taxon>
        <taxon>Nematoda</taxon>
        <taxon>Chromadorea</taxon>
        <taxon>Rhabditida</taxon>
        <taxon>Spirurina</taxon>
        <taxon>Oxyuridomorpha</taxon>
        <taxon>Oxyuroidea</taxon>
        <taxon>Oxyuridae</taxon>
        <taxon>Enterobius</taxon>
    </lineage>
</organism>
<evidence type="ECO:0000313" key="2">
    <source>
        <dbReference type="EMBL" id="VDD87279.1"/>
    </source>
</evidence>
<protein>
    <submittedName>
        <fullName evidence="4">NADH-ubiquinone oxidoreductase B17 subunit</fullName>
    </submittedName>
</protein>
<sequence length="124" mass="15238">MFMKLWNSTKYILETAKGTVVVLFSPNMKIPPTKMDAHMPPRPWTIAEWIRMFAWRYNWQYFPVLRFWVFSALTVYIMIKFVLPTKFFEHKIHELERTNLYGRLQHREDDRYFEKIYPPKAVTE</sequence>
<evidence type="ECO:0000313" key="4">
    <source>
        <dbReference type="WBParaSite" id="EVEC_0000271401-mRNA-1"/>
    </source>
</evidence>
<feature type="transmembrane region" description="Helical" evidence="1">
    <location>
        <begin position="65"/>
        <end position="83"/>
    </location>
</feature>
<dbReference type="STRING" id="51028.A0A0N4UYP6"/>
<dbReference type="EMBL" id="UXUI01007377">
    <property type="protein sequence ID" value="VDD87279.1"/>
    <property type="molecule type" value="Genomic_DNA"/>
</dbReference>
<reference evidence="2 3" key="2">
    <citation type="submission" date="2018-10" db="EMBL/GenBank/DDBJ databases">
        <authorList>
            <consortium name="Pathogen Informatics"/>
        </authorList>
    </citation>
    <scope>NUCLEOTIDE SEQUENCE [LARGE SCALE GENOMIC DNA]</scope>
</reference>
<evidence type="ECO:0000256" key="1">
    <source>
        <dbReference type="SAM" id="Phobius"/>
    </source>
</evidence>
<evidence type="ECO:0000313" key="3">
    <source>
        <dbReference type="Proteomes" id="UP000274131"/>
    </source>
</evidence>
<keyword evidence="1" id="KW-0812">Transmembrane</keyword>
<keyword evidence="3" id="KW-1185">Reference proteome</keyword>
<dbReference type="WBParaSite" id="EVEC_0000271401-mRNA-1">
    <property type="protein sequence ID" value="EVEC_0000271401-mRNA-1"/>
    <property type="gene ID" value="EVEC_0000271401"/>
</dbReference>
<reference evidence="4" key="1">
    <citation type="submission" date="2017-02" db="UniProtKB">
        <authorList>
            <consortium name="WormBaseParasite"/>
        </authorList>
    </citation>
    <scope>IDENTIFICATION</scope>
</reference>
<dbReference type="AlphaFoldDB" id="A0A0N4UYP6"/>
<accession>A0A0N4UYP6</accession>
<proteinExistence type="predicted"/>
<gene>
    <name evidence="2" type="ORF">EVEC_LOCUS2422</name>
</gene>
<dbReference type="Proteomes" id="UP000274131">
    <property type="component" value="Unassembled WGS sequence"/>
</dbReference>
<keyword evidence="1" id="KW-0472">Membrane</keyword>
<name>A0A0N4UYP6_ENTVE</name>
<keyword evidence="1" id="KW-1133">Transmembrane helix</keyword>
<dbReference type="OrthoDB" id="5773429at2759"/>